<sequence>MHSHHSHSGDYSAHGTDPLNSVIDQVINLNFHTYCLTEHIPRIESKFIYPEEQALGKNSEEVIAKLETSFKNFMSHAQEIKARYADKPDVRTKFIIGMEIESCDMAHIEYAKRIMKENSGILKFCVGSVHHVNGIPIDFDQKQWYGSLHSFNDNLKDFLLSYFQSQYEMLANIKPLVVGHFDLYKLFLPDDMLVNQKSGQCDEETGVPVASLDIISEWPEIYDAVVRNLQFVDSYGGAIEINTSALRKGLKEPYPSKTLCNLVKKHCGSRFVLSDDAHGVAQVGVCYAKVKKYIVDVLQLEYICYLEERQPPQNGLSIRRLPISQFVNDPFWANI</sequence>
<dbReference type="GO" id="GO:0005737">
    <property type="term" value="C:cytoplasm"/>
    <property type="evidence" value="ECO:0007669"/>
    <property type="project" value="TreeGrafter"/>
</dbReference>
<evidence type="ECO:0000256" key="4">
    <source>
        <dbReference type="ARBA" id="ARBA00022605"/>
    </source>
</evidence>
<comment type="pathway">
    <text evidence="1 8">Amino-acid biosynthesis; L-histidine biosynthesis; L-histidine from 5-phospho-alpha-D-ribose 1-diphosphate: step 8/9.</text>
</comment>
<evidence type="ECO:0000259" key="9">
    <source>
        <dbReference type="Pfam" id="PF02811"/>
    </source>
</evidence>
<dbReference type="RefSeq" id="XP_033766089.1">
    <property type="nucleotide sequence ID" value="XM_033910198.1"/>
</dbReference>
<dbReference type="Gene3D" id="3.20.20.140">
    <property type="entry name" value="Metal-dependent hydrolases"/>
    <property type="match status" value="1"/>
</dbReference>
<keyword evidence="5 8" id="KW-0378">Hydrolase</keyword>
<dbReference type="SUPFAM" id="SSF89550">
    <property type="entry name" value="PHP domain-like"/>
    <property type="match status" value="1"/>
</dbReference>
<dbReference type="CDD" id="cd12110">
    <property type="entry name" value="PHP_HisPPase_Hisj_like"/>
    <property type="match status" value="1"/>
</dbReference>
<dbReference type="OrthoDB" id="5957391at2759"/>
<reference evidence="10" key="3">
    <citation type="submission" date="2025-07" db="EMBL/GenBank/DDBJ databases">
        <authorList>
            <consortium name="NCBI Genome Project"/>
        </authorList>
    </citation>
    <scope>NUCLEOTIDE SEQUENCE</scope>
    <source>
        <strain evidence="10">CBS432</strain>
    </source>
</reference>
<dbReference type="NCBIfam" id="TIGR01856">
    <property type="entry name" value="hisJ_fam"/>
    <property type="match status" value="1"/>
</dbReference>
<dbReference type="InterPro" id="IPR016195">
    <property type="entry name" value="Pol/histidinol_Pase-like"/>
</dbReference>
<evidence type="ECO:0000256" key="1">
    <source>
        <dbReference type="ARBA" id="ARBA00004970"/>
    </source>
</evidence>
<dbReference type="PANTHER" id="PTHR21039:SF0">
    <property type="entry name" value="HISTIDINOL-PHOSPHATASE"/>
    <property type="match status" value="1"/>
</dbReference>
<evidence type="ECO:0000256" key="5">
    <source>
        <dbReference type="ARBA" id="ARBA00022801"/>
    </source>
</evidence>
<keyword evidence="4 8" id="KW-0028">Amino-acid biosynthesis</keyword>
<name>A0A8B8UQR6_SACPA</name>
<dbReference type="KEGG" id="spao:SPAR_F00850"/>
<dbReference type="VEuPathDB" id="FungiDB:SPAR_F00850"/>
<evidence type="ECO:0000313" key="10">
    <source>
        <dbReference type="RefSeq" id="XP_033766089.1"/>
    </source>
</evidence>
<dbReference type="UniPathway" id="UPA00031">
    <property type="reaction ID" value="UER00013"/>
</dbReference>
<dbReference type="GO" id="GO:0000105">
    <property type="term" value="P:L-histidine biosynthetic process"/>
    <property type="evidence" value="ECO:0007669"/>
    <property type="project" value="UniProtKB-UniRule"/>
</dbReference>
<dbReference type="Pfam" id="PF02811">
    <property type="entry name" value="PHP"/>
    <property type="match status" value="1"/>
</dbReference>
<dbReference type="GO" id="GO:0004401">
    <property type="term" value="F:histidinol-phosphatase activity"/>
    <property type="evidence" value="ECO:0007669"/>
    <property type="project" value="UniProtKB-UniRule"/>
</dbReference>
<comment type="catalytic activity">
    <reaction evidence="7 8">
        <text>L-histidinol phosphate + H2O = L-histidinol + phosphate</text>
        <dbReference type="Rhea" id="RHEA:14465"/>
        <dbReference type="ChEBI" id="CHEBI:15377"/>
        <dbReference type="ChEBI" id="CHEBI:43474"/>
        <dbReference type="ChEBI" id="CHEBI:57699"/>
        <dbReference type="ChEBI" id="CHEBI:57980"/>
        <dbReference type="EC" id="3.1.3.15"/>
    </reaction>
</comment>
<evidence type="ECO:0000256" key="3">
    <source>
        <dbReference type="ARBA" id="ARBA00013085"/>
    </source>
</evidence>
<dbReference type="InterPro" id="IPR010140">
    <property type="entry name" value="Histidinol_P_phosphatase_HisJ"/>
</dbReference>
<gene>
    <name evidence="10" type="primary">HIS2</name>
    <name evidence="10" type="ORF">SPAR_F00850</name>
</gene>
<dbReference type="FunFam" id="3.20.20.140:FF:000088">
    <property type="entry name" value="Histidinol-phosphatase"/>
    <property type="match status" value="1"/>
</dbReference>
<reference evidence="10" key="1">
    <citation type="journal article" date="2017" name="Nat. Genet.">
        <title>Contrasting evolutionary genome dynamics between domesticated and wild yeasts.</title>
        <authorList>
            <person name="Yue J.X."/>
            <person name="Li J."/>
            <person name="Aigrain L."/>
            <person name="Hallin J."/>
            <person name="Persson K."/>
            <person name="Oliver K."/>
            <person name="Bergstrom A."/>
            <person name="Coupland P."/>
            <person name="Warringer J."/>
            <person name="Lagomarsino M.C."/>
            <person name="Fischer G."/>
            <person name="Durbin R."/>
            <person name="Liti G."/>
        </authorList>
    </citation>
    <scope>NUCLEOTIDE SEQUENCE</scope>
    <source>
        <strain evidence="10">CBS432</strain>
    </source>
</reference>
<comment type="similarity">
    <text evidence="2 8">Belongs to the PHP hydrolase family. HisK subfamily.</text>
</comment>
<dbReference type="AlphaFoldDB" id="A0A8B8UQR6"/>
<evidence type="ECO:0000256" key="6">
    <source>
        <dbReference type="ARBA" id="ARBA00023102"/>
    </source>
</evidence>
<reference evidence="10" key="2">
    <citation type="submission" date="2020-01" db="EMBL/GenBank/DDBJ databases">
        <title>Population-level Yeast Reference Genomes.</title>
        <authorList>
            <person name="Yue J.-X."/>
        </authorList>
    </citation>
    <scope>NUCLEOTIDE SEQUENCE</scope>
    <source>
        <strain evidence="10">CBS432</strain>
    </source>
</reference>
<dbReference type="PANTHER" id="PTHR21039">
    <property type="entry name" value="HISTIDINOL PHOSPHATASE-RELATED"/>
    <property type="match status" value="1"/>
</dbReference>
<reference evidence="10" key="4">
    <citation type="submission" date="2025-08" db="UniProtKB">
        <authorList>
            <consortium name="RefSeq"/>
        </authorList>
    </citation>
    <scope>IDENTIFICATION</scope>
    <source>
        <strain evidence="10">CBS432</strain>
    </source>
</reference>
<keyword evidence="6 8" id="KW-0368">Histidine biosynthesis</keyword>
<organism evidence="10">
    <name type="scientific">Saccharomyces paradoxus</name>
    <name type="common">Yeast</name>
    <name type="synonym">Saccharomyces douglasii</name>
    <dbReference type="NCBI Taxonomy" id="27291"/>
    <lineage>
        <taxon>Eukaryota</taxon>
        <taxon>Fungi</taxon>
        <taxon>Dikarya</taxon>
        <taxon>Ascomycota</taxon>
        <taxon>Saccharomycotina</taxon>
        <taxon>Saccharomycetes</taxon>
        <taxon>Saccharomycetales</taxon>
        <taxon>Saccharomycetaceae</taxon>
        <taxon>Saccharomyces</taxon>
    </lineage>
</organism>
<dbReference type="GeneID" id="54630351"/>
<accession>A0A8B8UQR6</accession>
<evidence type="ECO:0000256" key="2">
    <source>
        <dbReference type="ARBA" id="ARBA00009152"/>
    </source>
</evidence>
<dbReference type="EC" id="3.1.3.15" evidence="3 8"/>
<protein>
    <recommendedName>
        <fullName evidence="3 8">Histidinol-phosphatase</fullName>
        <shortName evidence="8">HolPase</shortName>
        <ecNumber evidence="3 8">3.1.3.15</ecNumber>
    </recommendedName>
</protein>
<evidence type="ECO:0000256" key="7">
    <source>
        <dbReference type="ARBA" id="ARBA00049158"/>
    </source>
</evidence>
<proteinExistence type="inferred from homology"/>
<feature type="domain" description="PHP" evidence="9">
    <location>
        <begin position="4"/>
        <end position="244"/>
    </location>
</feature>
<dbReference type="InterPro" id="IPR004013">
    <property type="entry name" value="PHP_dom"/>
</dbReference>
<evidence type="ECO:0000256" key="8">
    <source>
        <dbReference type="RuleBase" id="RU366003"/>
    </source>
</evidence>